<gene>
    <name evidence="2" type="ORF">PPROV_000024300</name>
</gene>
<dbReference type="Proteomes" id="UP000660262">
    <property type="component" value="Unassembled WGS sequence"/>
</dbReference>
<feature type="compositionally biased region" description="Polar residues" evidence="1">
    <location>
        <begin position="206"/>
        <end position="216"/>
    </location>
</feature>
<evidence type="ECO:0000313" key="2">
    <source>
        <dbReference type="EMBL" id="GHP01487.1"/>
    </source>
</evidence>
<feature type="compositionally biased region" description="Basic and acidic residues" evidence="1">
    <location>
        <begin position="258"/>
        <end position="291"/>
    </location>
</feature>
<evidence type="ECO:0000313" key="3">
    <source>
        <dbReference type="Proteomes" id="UP000660262"/>
    </source>
</evidence>
<feature type="region of interest" description="Disordered" evidence="1">
    <location>
        <begin position="150"/>
        <end position="216"/>
    </location>
</feature>
<comment type="caution">
    <text evidence="2">The sequence shown here is derived from an EMBL/GenBank/DDBJ whole genome shotgun (WGS) entry which is preliminary data.</text>
</comment>
<dbReference type="EMBL" id="BNJQ01000001">
    <property type="protein sequence ID" value="GHP01487.1"/>
    <property type="molecule type" value="Genomic_DNA"/>
</dbReference>
<sequence length="515" mass="55859">MCNVGALFLFCLSFSSFQIANQNFLRRNGILPQNSPSLEAFLCVCLGVLFRGLGWRFGMGRNSEPVLSSASRARLNEPPLCCVPPPLTPTFFPCFCFFKGKMHALICAPILTRLALNASRDVMVSSTRATRRTVVTAADDLLALGGASRVSRAQGGTGASRVQTARRAAKRGRTVSSPSAACEEGARHDQAGKNTRGDGGNNDRNAINSPSDSTLGQTHAATAIVPSDDVLSLSAHGTAMAQPMTPPKNTKTGRPKKDKVPTPERKKHKKELDARRREESQVQLRRAEADVKATAERDGKLIYYGEGPNGNGRKDAQRLCARCVTKDCKFVVTFAGQQDELAPVLRCELDKNPGMKPRQALPLLKGYVHKTMKGNFAGKVIQAAKTLGTMDDEYSYIEPFAKMVNDSGIGTMTVQTVDAAEMKQIYVNRLRAEHDFAMKELHESQRTPFDEPSTDHITDEGGAYYAGFTYIPRYAVDMFNAGLLDKPGSKKCSGFNLNPVAVEASADAAMAAPDV</sequence>
<feature type="region of interest" description="Disordered" evidence="1">
    <location>
        <begin position="238"/>
        <end position="291"/>
    </location>
</feature>
<proteinExistence type="predicted"/>
<organism evidence="2 3">
    <name type="scientific">Pycnococcus provasolii</name>
    <dbReference type="NCBI Taxonomy" id="41880"/>
    <lineage>
        <taxon>Eukaryota</taxon>
        <taxon>Viridiplantae</taxon>
        <taxon>Chlorophyta</taxon>
        <taxon>Pseudoscourfieldiophyceae</taxon>
        <taxon>Pseudoscourfieldiales</taxon>
        <taxon>Pycnococcaceae</taxon>
        <taxon>Pycnococcus</taxon>
    </lineage>
</organism>
<reference evidence="2" key="1">
    <citation type="submission" date="2020-10" db="EMBL/GenBank/DDBJ databases">
        <title>Unveiling of a novel bifunctional photoreceptor, Dualchrome1, isolated from a cosmopolitan green alga.</title>
        <authorList>
            <person name="Suzuki S."/>
            <person name="Kawachi M."/>
        </authorList>
    </citation>
    <scope>NUCLEOTIDE SEQUENCE</scope>
    <source>
        <strain evidence="2">NIES 2893</strain>
    </source>
</reference>
<keyword evidence="3" id="KW-1185">Reference proteome</keyword>
<protein>
    <submittedName>
        <fullName evidence="2">Uncharacterized protein</fullName>
    </submittedName>
</protein>
<evidence type="ECO:0000256" key="1">
    <source>
        <dbReference type="SAM" id="MobiDB-lite"/>
    </source>
</evidence>
<dbReference type="AlphaFoldDB" id="A0A830H8M5"/>
<accession>A0A830H8M5</accession>
<name>A0A830H8M5_9CHLO</name>